<dbReference type="AlphaFoldDB" id="A0A542XRC5"/>
<dbReference type="GeneID" id="93772778"/>
<comment type="caution">
    <text evidence="3">The sequence shown here is derived from an EMBL/GenBank/DDBJ whole genome shotgun (WGS) entry which is preliminary data.</text>
</comment>
<dbReference type="Proteomes" id="UP000677457">
    <property type="component" value="Unassembled WGS sequence"/>
</dbReference>
<name>A0A542XRC5_SALAC</name>
<sequence length="145" mass="15237">MPKRLIWRNRRPFQNAVIVTAPVCGTVMLILDTPPVGFALPGPIRVGWELGLVVAGLVGIAGLLWPGRPATGLGLELASMLMLGTVTSMYAVTLGVGGGLAAVTSVSFITAVAIGSWWRGGQLLYELHRLIEPPHPVSHVAGELP</sequence>
<evidence type="ECO:0000313" key="2">
    <source>
        <dbReference type="EMBL" id="GIM84695.1"/>
    </source>
</evidence>
<dbReference type="EMBL" id="BOQM01000010">
    <property type="protein sequence ID" value="GIM84695.1"/>
    <property type="molecule type" value="Genomic_DNA"/>
</dbReference>
<organism evidence="3 4">
    <name type="scientific">Salinispora arenicola</name>
    <dbReference type="NCBI Taxonomy" id="168697"/>
    <lineage>
        <taxon>Bacteria</taxon>
        <taxon>Bacillati</taxon>
        <taxon>Actinomycetota</taxon>
        <taxon>Actinomycetes</taxon>
        <taxon>Micromonosporales</taxon>
        <taxon>Micromonosporaceae</taxon>
        <taxon>Salinispora</taxon>
    </lineage>
</organism>
<evidence type="ECO:0000313" key="5">
    <source>
        <dbReference type="Proteomes" id="UP000677457"/>
    </source>
</evidence>
<evidence type="ECO:0000313" key="3">
    <source>
        <dbReference type="EMBL" id="TQL38391.1"/>
    </source>
</evidence>
<reference evidence="3 4" key="1">
    <citation type="submission" date="2019-06" db="EMBL/GenBank/DDBJ databases">
        <title>Sequencing the genomes of 1000 actinobacteria strains.</title>
        <authorList>
            <person name="Klenk H.-P."/>
        </authorList>
    </citation>
    <scope>NUCLEOTIDE SEQUENCE [LARGE SCALE GENOMIC DNA]</scope>
    <source>
        <strain evidence="3 4">DSM 44819</strain>
    </source>
</reference>
<keyword evidence="1" id="KW-1133">Transmembrane helix</keyword>
<reference evidence="2 5" key="2">
    <citation type="submission" date="2021-03" db="EMBL/GenBank/DDBJ databases">
        <title>Whole genome shotgun sequence of Salinispora arenicola NBRC 105043.</title>
        <authorList>
            <person name="Komaki H."/>
            <person name="Tamura T."/>
        </authorList>
    </citation>
    <scope>NUCLEOTIDE SEQUENCE [LARGE SCALE GENOMIC DNA]</scope>
    <source>
        <strain evidence="2 5">NBRC 105043</strain>
    </source>
</reference>
<keyword evidence="1" id="KW-0812">Transmembrane</keyword>
<feature type="transmembrane region" description="Helical" evidence="1">
    <location>
        <begin position="98"/>
        <end position="118"/>
    </location>
</feature>
<feature type="transmembrane region" description="Helical" evidence="1">
    <location>
        <begin position="46"/>
        <end position="66"/>
    </location>
</feature>
<keyword evidence="5" id="KW-1185">Reference proteome</keyword>
<dbReference type="Proteomes" id="UP000315983">
    <property type="component" value="Unassembled WGS sequence"/>
</dbReference>
<keyword evidence="1" id="KW-0472">Membrane</keyword>
<feature type="transmembrane region" description="Helical" evidence="1">
    <location>
        <begin position="73"/>
        <end position="92"/>
    </location>
</feature>
<gene>
    <name evidence="3" type="ORF">FB564_3589</name>
    <name evidence="2" type="ORF">Sar04_18700</name>
</gene>
<dbReference type="EMBL" id="VFOL01000001">
    <property type="protein sequence ID" value="TQL38391.1"/>
    <property type="molecule type" value="Genomic_DNA"/>
</dbReference>
<dbReference type="RefSeq" id="WP_016812578.1">
    <property type="nucleotide sequence ID" value="NZ_BOQM01000010.1"/>
</dbReference>
<proteinExistence type="predicted"/>
<feature type="transmembrane region" description="Helical" evidence="1">
    <location>
        <begin position="12"/>
        <end position="31"/>
    </location>
</feature>
<evidence type="ECO:0000313" key="4">
    <source>
        <dbReference type="Proteomes" id="UP000315983"/>
    </source>
</evidence>
<accession>A0A542XRC5</accession>
<protein>
    <submittedName>
        <fullName evidence="3">Uncharacterized protein</fullName>
    </submittedName>
</protein>
<evidence type="ECO:0000256" key="1">
    <source>
        <dbReference type="SAM" id="Phobius"/>
    </source>
</evidence>